<dbReference type="Proteomes" id="UP000284379">
    <property type="component" value="Unassembled WGS sequence"/>
</dbReference>
<accession>A0A413VQA9</accession>
<dbReference type="EMBL" id="QSGO01000005">
    <property type="protein sequence ID" value="RHB35817.1"/>
    <property type="molecule type" value="Genomic_DNA"/>
</dbReference>
<evidence type="ECO:0000259" key="1">
    <source>
        <dbReference type="Pfam" id="PF13175"/>
    </source>
</evidence>
<organism evidence="2 3">
    <name type="scientific">Bacteroides nordii</name>
    <dbReference type="NCBI Taxonomy" id="291645"/>
    <lineage>
        <taxon>Bacteria</taxon>
        <taxon>Pseudomonadati</taxon>
        <taxon>Bacteroidota</taxon>
        <taxon>Bacteroidia</taxon>
        <taxon>Bacteroidales</taxon>
        <taxon>Bacteroidaceae</taxon>
        <taxon>Bacteroides</taxon>
    </lineage>
</organism>
<sequence length="546" mass="63900">MITKITFSNYKAFDYATIDIRPINVFLGANSIGKSSILQLLLMLQQTALSPNYKSPLRLNGSYVSLGECINLLKGKDPNKKLKFELEIDKETKDVQFFFSNIIETYFKPIIIVTLGICNNKDIYNRIGYKRDIDFFFDDSAEVFRRISKSLFLSLVSDAIRNLNELNEKNNEMVVQYYPFTKMDYRAVIIENLKRGKISEFETVYDFFWNLLNQREHNLSFACELEYMDKALFLTEYTIYSDKKALLRINIDINRERDIEFYSDFVKLDDINSQYKQEINRIYQKNRTIFSFITDYLPEKSVNVFIYRNIIDKFNNIIKSELGDNALSHISPLRAFPKRYYFLDKSRNNQDVADSSDGDVIAEILNGNNAVLTKVNNWFKTFGLRLDVFQVKDVIHNLRVQQKEVLLDITDVGFGVSQILPIIIQGFLSKTNSITLIEQPEIHLHPKMQADLADLFIGFIQNKNKQAYKKIIVETHSEYLLKRLRRRISSNEIPSSDVAIYLFEPLEFGTNIRRLIVSDTGNFEWPKNFYEGDLLDDTIEFLKNQE</sequence>
<name>A0A413VQA9_9BACE</name>
<dbReference type="InterPro" id="IPR027417">
    <property type="entry name" value="P-loop_NTPase"/>
</dbReference>
<dbReference type="InterPro" id="IPR051396">
    <property type="entry name" value="Bact_Antivir_Def_Nuclease"/>
</dbReference>
<protein>
    <recommendedName>
        <fullName evidence="1">Endonuclease GajA/Old nuclease/RecF-like AAA domain-containing protein</fullName>
    </recommendedName>
</protein>
<dbReference type="Gene3D" id="3.40.50.300">
    <property type="entry name" value="P-loop containing nucleotide triphosphate hydrolases"/>
    <property type="match status" value="1"/>
</dbReference>
<comment type="caution">
    <text evidence="2">The sequence shown here is derived from an EMBL/GenBank/DDBJ whole genome shotgun (WGS) entry which is preliminary data.</text>
</comment>
<dbReference type="PANTHER" id="PTHR43581">
    <property type="entry name" value="ATP/GTP PHOSPHATASE"/>
    <property type="match status" value="1"/>
</dbReference>
<evidence type="ECO:0000313" key="2">
    <source>
        <dbReference type="EMBL" id="RHB35817.1"/>
    </source>
</evidence>
<dbReference type="PANTHER" id="PTHR43581:SF2">
    <property type="entry name" value="EXCINUCLEASE ATPASE SUBUNIT"/>
    <property type="match status" value="1"/>
</dbReference>
<gene>
    <name evidence="2" type="ORF">DW888_08170</name>
</gene>
<reference evidence="2 3" key="1">
    <citation type="submission" date="2018-08" db="EMBL/GenBank/DDBJ databases">
        <title>A genome reference for cultivated species of the human gut microbiota.</title>
        <authorList>
            <person name="Zou Y."/>
            <person name="Xue W."/>
            <person name="Luo G."/>
        </authorList>
    </citation>
    <scope>NUCLEOTIDE SEQUENCE [LARGE SCALE GENOMIC DNA]</scope>
    <source>
        <strain evidence="2 3">AM40-30BH</strain>
    </source>
</reference>
<dbReference type="SUPFAM" id="SSF52540">
    <property type="entry name" value="P-loop containing nucleoside triphosphate hydrolases"/>
    <property type="match status" value="1"/>
</dbReference>
<dbReference type="RefSeq" id="WP_122201295.1">
    <property type="nucleotide sequence ID" value="NZ_CABJFV010000005.1"/>
</dbReference>
<proteinExistence type="predicted"/>
<dbReference type="Pfam" id="PF13175">
    <property type="entry name" value="AAA_15"/>
    <property type="match status" value="1"/>
</dbReference>
<dbReference type="InterPro" id="IPR041685">
    <property type="entry name" value="AAA_GajA/Old/RecF-like"/>
</dbReference>
<dbReference type="AlphaFoldDB" id="A0A413VQA9"/>
<evidence type="ECO:0000313" key="3">
    <source>
        <dbReference type="Proteomes" id="UP000284379"/>
    </source>
</evidence>
<feature type="domain" description="Endonuclease GajA/Old nuclease/RecF-like AAA" evidence="1">
    <location>
        <begin position="1"/>
        <end position="480"/>
    </location>
</feature>